<dbReference type="GO" id="GO:0009279">
    <property type="term" value="C:cell outer membrane"/>
    <property type="evidence" value="ECO:0007669"/>
    <property type="project" value="UniProtKB-UniRule"/>
</dbReference>
<dbReference type="Pfam" id="PF01103">
    <property type="entry name" value="Omp85"/>
    <property type="match status" value="1"/>
</dbReference>
<gene>
    <name evidence="11" type="ORF">A7E78_01345</name>
</gene>
<dbReference type="Gene3D" id="2.40.160.50">
    <property type="entry name" value="membrane protein fhac: a member of the omp85/tpsb transporter family"/>
    <property type="match status" value="1"/>
</dbReference>
<keyword evidence="7" id="KW-0998">Cell outer membrane</keyword>
<evidence type="ECO:0000256" key="4">
    <source>
        <dbReference type="ARBA" id="ARBA00022729"/>
    </source>
</evidence>
<evidence type="ECO:0000256" key="3">
    <source>
        <dbReference type="ARBA" id="ARBA00022692"/>
    </source>
</evidence>
<dbReference type="InterPro" id="IPR039910">
    <property type="entry name" value="D15-like"/>
</dbReference>
<evidence type="ECO:0000256" key="5">
    <source>
        <dbReference type="ARBA" id="ARBA00022737"/>
    </source>
</evidence>
<feature type="chain" id="PRO_5039888840" description="Outer membrane protein assembly factor BamA" evidence="9">
    <location>
        <begin position="21"/>
        <end position="750"/>
    </location>
</feature>
<dbReference type="NCBIfam" id="TIGR03303">
    <property type="entry name" value="OM_YaeT"/>
    <property type="match status" value="1"/>
</dbReference>
<dbReference type="KEGG" id="pef:A7E78_01345"/>
<evidence type="ECO:0000256" key="2">
    <source>
        <dbReference type="ARBA" id="ARBA00022452"/>
    </source>
</evidence>
<keyword evidence="6" id="KW-0472">Membrane</keyword>
<evidence type="ECO:0000313" key="11">
    <source>
        <dbReference type="EMBL" id="APG26624.1"/>
    </source>
</evidence>
<comment type="subcellular location">
    <subcellularLocation>
        <location evidence="1">Membrane</location>
    </subcellularLocation>
</comment>
<dbReference type="RefSeq" id="WP_072282584.1">
    <property type="nucleotide sequence ID" value="NZ_CP015519.1"/>
</dbReference>
<dbReference type="PANTHER" id="PTHR12815">
    <property type="entry name" value="SORTING AND ASSEMBLY MACHINERY SAMM50 PROTEIN FAMILY MEMBER"/>
    <property type="match status" value="1"/>
</dbReference>
<dbReference type="InterPro" id="IPR000184">
    <property type="entry name" value="Bac_surfAg_D15"/>
</dbReference>
<organism evidence="11 12">
    <name type="scientific">Syntrophotalea acetylenivorans</name>
    <dbReference type="NCBI Taxonomy" id="1842532"/>
    <lineage>
        <taxon>Bacteria</taxon>
        <taxon>Pseudomonadati</taxon>
        <taxon>Thermodesulfobacteriota</taxon>
        <taxon>Desulfuromonadia</taxon>
        <taxon>Desulfuromonadales</taxon>
        <taxon>Syntrophotaleaceae</taxon>
        <taxon>Syntrophotalea</taxon>
    </lineage>
</organism>
<sequence length="750" mass="84816">MFRVVSFVILLAVLVPQGVAAQLYQVGQVVIEGNRRVESRYIKSALNISEGQTVSATDIDQGLRNIYATGRFDNVTAETVTAGERVNLVYRVTERPLLREVVFVGNHEIDNDKLSTIINAKSIDFFRPQVLAPAIKKIKQAYVLEGFYATEVVPQVDINDRNEVTLTLDIEEGERVFVTSIRFEGNTVFSEKELKKKLFSKEKWFLSFITERGAYKEDMLLADRDVITDQYYNQGYIKVQVKKPITTLLADKESMEVLFEIEEGEQFRIGEVDVQGDLLGSKEEMLAGLTLRSGEVFSRKVLRENMKQLNDLYADEGYAFVNVSPVTDVDPFLQQINIVLNVERGVRVSIGRISVAGNTRTRDKVVRREMRLTEGDFYSASKMKNSRRRINNLGFFEEVNLTTSRGVDDAHMDVEIDVQEKATGSFSVGAGFSSADGLLFQGSVSQDNFLGRALRFDLSAALGGSSTTYRLGLLDPYFLDKHIAFGGDLYNTEREWSDFTRKTTGGDVKLGVPLTETMRSFFIYRFEKKDIFDVDDDAPRSITEQKGKHTLSSFTASLSRNTTDYRPDPTRGNISELSIEYAGLGGTEKFIKYIADHRYFYPLPWGLVFSAHGQVGYIQEMGGQDSPLDERFFLGGMNSLRGFESREVGPYEIDDDGEIYFYGGNKEAYFNLEVAFPLVKAMKMKGLVFFDTGNSWDKDQEFFSDMRYSAGVGMAWNSPMGPLRFAWGRNLDPEDYEETSVFDFSVGKMF</sequence>
<dbReference type="InterPro" id="IPR023707">
    <property type="entry name" value="OM_assembly_BamA"/>
</dbReference>
<keyword evidence="5" id="KW-0677">Repeat</keyword>
<evidence type="ECO:0000256" key="6">
    <source>
        <dbReference type="ARBA" id="ARBA00023136"/>
    </source>
</evidence>
<feature type="domain" description="POTRA" evidence="10">
    <location>
        <begin position="96"/>
        <end position="173"/>
    </location>
</feature>
<dbReference type="EMBL" id="CP015519">
    <property type="protein sequence ID" value="APG26624.1"/>
    <property type="molecule type" value="Genomic_DNA"/>
</dbReference>
<dbReference type="AlphaFoldDB" id="A0A1L3GL27"/>
<keyword evidence="4 9" id="KW-0732">Signal</keyword>
<dbReference type="Gene3D" id="3.10.20.310">
    <property type="entry name" value="membrane protein fhac"/>
    <property type="match status" value="5"/>
</dbReference>
<feature type="domain" description="POTRA" evidence="10">
    <location>
        <begin position="348"/>
        <end position="421"/>
    </location>
</feature>
<dbReference type="Pfam" id="PF07244">
    <property type="entry name" value="POTRA"/>
    <property type="match status" value="5"/>
</dbReference>
<evidence type="ECO:0000256" key="8">
    <source>
        <dbReference type="NCBIfam" id="TIGR03303"/>
    </source>
</evidence>
<dbReference type="InterPro" id="IPR034746">
    <property type="entry name" value="POTRA"/>
</dbReference>
<name>A0A1L3GL27_9BACT</name>
<feature type="domain" description="POTRA" evidence="10">
    <location>
        <begin position="24"/>
        <end position="95"/>
    </location>
</feature>
<keyword evidence="12" id="KW-1185">Reference proteome</keyword>
<dbReference type="STRING" id="1842532.A7E78_01345"/>
<dbReference type="Proteomes" id="UP000182517">
    <property type="component" value="Chromosome"/>
</dbReference>
<evidence type="ECO:0000256" key="7">
    <source>
        <dbReference type="ARBA" id="ARBA00023237"/>
    </source>
</evidence>
<feature type="domain" description="POTRA" evidence="10">
    <location>
        <begin position="267"/>
        <end position="345"/>
    </location>
</feature>
<keyword evidence="2" id="KW-1134">Transmembrane beta strand</keyword>
<proteinExistence type="inferred from homology"/>
<dbReference type="PANTHER" id="PTHR12815:SF23">
    <property type="entry name" value="OUTER MEMBRANE PROTEIN ASSEMBLY FACTOR BAMA"/>
    <property type="match status" value="1"/>
</dbReference>
<dbReference type="PIRSF" id="PIRSF006076">
    <property type="entry name" value="OM_assembly_OMP85"/>
    <property type="match status" value="1"/>
</dbReference>
<accession>A0A1L3GL27</accession>
<reference evidence="11 12" key="1">
    <citation type="journal article" date="2017" name="Genome Announc.">
        <title>Complete Genome Sequences of Two Acetylene-Fermenting Pelobacter acetylenicus Strains.</title>
        <authorList>
            <person name="Sutton J.M."/>
            <person name="Baesman S.M."/>
            <person name="Fierst J.L."/>
            <person name="Poret-Peterson A.T."/>
            <person name="Oremland R.S."/>
            <person name="Dunlap D.S."/>
            <person name="Akob D.M."/>
        </authorList>
    </citation>
    <scope>NUCLEOTIDE SEQUENCE [LARGE SCALE GENOMIC DNA]</scope>
    <source>
        <strain evidence="11 12">SFB93</strain>
    </source>
</reference>
<dbReference type="PROSITE" id="PS51779">
    <property type="entry name" value="POTRA"/>
    <property type="match status" value="5"/>
</dbReference>
<dbReference type="HAMAP" id="MF_01430">
    <property type="entry name" value="OM_assembly_BamA"/>
    <property type="match status" value="1"/>
</dbReference>
<evidence type="ECO:0000259" key="10">
    <source>
        <dbReference type="PROSITE" id="PS51779"/>
    </source>
</evidence>
<feature type="signal peptide" evidence="9">
    <location>
        <begin position="1"/>
        <end position="20"/>
    </location>
</feature>
<keyword evidence="3" id="KW-0812">Transmembrane</keyword>
<dbReference type="GO" id="GO:0071709">
    <property type="term" value="P:membrane assembly"/>
    <property type="evidence" value="ECO:0007669"/>
    <property type="project" value="InterPro"/>
</dbReference>
<evidence type="ECO:0000313" key="12">
    <source>
        <dbReference type="Proteomes" id="UP000182517"/>
    </source>
</evidence>
<evidence type="ECO:0000256" key="9">
    <source>
        <dbReference type="SAM" id="SignalP"/>
    </source>
</evidence>
<protein>
    <recommendedName>
        <fullName evidence="8">Outer membrane protein assembly factor BamA</fullName>
    </recommendedName>
</protein>
<feature type="domain" description="POTRA" evidence="10">
    <location>
        <begin position="176"/>
        <end position="264"/>
    </location>
</feature>
<dbReference type="InterPro" id="IPR010827">
    <property type="entry name" value="BamA/TamA_POTRA"/>
</dbReference>
<evidence type="ECO:0000256" key="1">
    <source>
        <dbReference type="ARBA" id="ARBA00004370"/>
    </source>
</evidence>